<evidence type="ECO:0000256" key="2">
    <source>
        <dbReference type="ARBA" id="ARBA00022490"/>
    </source>
</evidence>
<reference evidence="5" key="1">
    <citation type="submission" date="2025-08" db="UniProtKB">
        <authorList>
            <consortium name="Ensembl"/>
        </authorList>
    </citation>
    <scope>IDENTIFICATION</scope>
</reference>
<dbReference type="SUPFAM" id="SSF52540">
    <property type="entry name" value="P-loop containing nucleoside triphosphate hydrolases"/>
    <property type="match status" value="1"/>
</dbReference>
<dbReference type="PROSITE" id="PS50837">
    <property type="entry name" value="NACHT"/>
    <property type="match status" value="1"/>
</dbReference>
<dbReference type="GO" id="GO:0005737">
    <property type="term" value="C:cytoplasm"/>
    <property type="evidence" value="ECO:0007669"/>
    <property type="project" value="UniProtKB-SubCell"/>
</dbReference>
<accession>A0A8C4QL94</accession>
<keyword evidence="3" id="KW-0677">Repeat</keyword>
<proteinExistence type="predicted"/>
<dbReference type="PANTHER" id="PTHR45690:SF19">
    <property type="entry name" value="NACHT, LRR AND PYD DOMAINS-CONTAINING PROTEIN 3"/>
    <property type="match status" value="1"/>
</dbReference>
<keyword evidence="6" id="KW-1185">Reference proteome</keyword>
<evidence type="ECO:0000313" key="5">
    <source>
        <dbReference type="Ensembl" id="ENSEBUP00000016592.1"/>
    </source>
</evidence>
<evidence type="ECO:0000259" key="4">
    <source>
        <dbReference type="PROSITE" id="PS50837"/>
    </source>
</evidence>
<evidence type="ECO:0000256" key="3">
    <source>
        <dbReference type="ARBA" id="ARBA00022737"/>
    </source>
</evidence>
<evidence type="ECO:0000256" key="1">
    <source>
        <dbReference type="ARBA" id="ARBA00004496"/>
    </source>
</evidence>
<dbReference type="InterPro" id="IPR007111">
    <property type="entry name" value="NACHT_NTPase"/>
</dbReference>
<keyword evidence="2" id="KW-0963">Cytoplasm</keyword>
<dbReference type="InterPro" id="IPR027417">
    <property type="entry name" value="P-loop_NTPase"/>
</dbReference>
<dbReference type="InterPro" id="IPR050637">
    <property type="entry name" value="NLRP_innate_immun_reg"/>
</dbReference>
<reference evidence="5" key="2">
    <citation type="submission" date="2025-09" db="UniProtKB">
        <authorList>
            <consortium name="Ensembl"/>
        </authorList>
    </citation>
    <scope>IDENTIFICATION</scope>
</reference>
<sequence length="703" mass="78533">MELKDDASYCHLLQTEIVQLLDILAPFSARLRLGCFSRGLVTPAEFLSLESDTDPINATRSLLHILWLRGEETCQHFLCSLLPTLSLNIPRLQRFLTLTPSDKGHDEDLLDVLDLYTSKQLHFATWLLANKLAENLRDKHITKRLQADLGIVHNAEDEEITRGCSTTRILINDALTCGDSTLKKLWKQLAGLPRTNFSHSISPAWLSDDDLLSKVNMLVHAQNRLRAFLHEDTSFIKGPGDGPTVCNSLNKCFFWPELHTHHHENTQSAETIRPEELFTTATKLPLRLLLLGAPGVGKSIFLQKLIYDWATEGSPGLGAHFDWIVRLKIRSFSAPTVEKVSLRTFIADSCPGLSSVLDLILDDPCRLLIIVDGLDGIRISPDYYGGSSLSNVYRSPAAILGALFCGLSLPTASLLVAARFTAVHELACARFHRILELRGFSTENVQAYLEHCLKDKDQTSSLYHFLCTDQATCALVTVPAFCWIAARSLQHTKHTQTTVSTSSRATQPDFNRPDAQFTCQTTTQHPCSSDPCPESYCTSLFSQAITAPVLVGRFVALHLAKDARKDTKERHSLHSLCANAHMNVIKLQSQHSYEFDRNSLSTFLSRNGKDDSALQVGIQEFLAALYCFLPENDCEQAVTELLQQGAELPLRFLSSLVADPCRTALEKELGSLSTCAHKPLLAWFNAQKQLLKRQQNERPFYLR</sequence>
<dbReference type="GeneTree" id="ENSGT00940000168817"/>
<evidence type="ECO:0000313" key="6">
    <source>
        <dbReference type="Proteomes" id="UP000694388"/>
    </source>
</evidence>
<dbReference type="Pfam" id="PF05729">
    <property type="entry name" value="NACHT"/>
    <property type="match status" value="1"/>
</dbReference>
<name>A0A8C4QL94_EPTBU</name>
<protein>
    <recommendedName>
        <fullName evidence="4">NACHT domain-containing protein</fullName>
    </recommendedName>
</protein>
<dbReference type="PANTHER" id="PTHR45690">
    <property type="entry name" value="NACHT, LRR AND PYD DOMAINS-CONTAINING PROTEIN 12"/>
    <property type="match status" value="1"/>
</dbReference>
<dbReference type="Proteomes" id="UP000694388">
    <property type="component" value="Unplaced"/>
</dbReference>
<dbReference type="AlphaFoldDB" id="A0A8C4QL94"/>
<dbReference type="Gene3D" id="3.40.50.300">
    <property type="entry name" value="P-loop containing nucleotide triphosphate hydrolases"/>
    <property type="match status" value="1"/>
</dbReference>
<feature type="domain" description="NACHT" evidence="4">
    <location>
        <begin position="286"/>
        <end position="419"/>
    </location>
</feature>
<organism evidence="5 6">
    <name type="scientific">Eptatretus burgeri</name>
    <name type="common">Inshore hagfish</name>
    <dbReference type="NCBI Taxonomy" id="7764"/>
    <lineage>
        <taxon>Eukaryota</taxon>
        <taxon>Metazoa</taxon>
        <taxon>Chordata</taxon>
        <taxon>Craniata</taxon>
        <taxon>Vertebrata</taxon>
        <taxon>Cyclostomata</taxon>
        <taxon>Myxini</taxon>
        <taxon>Myxiniformes</taxon>
        <taxon>Myxinidae</taxon>
        <taxon>Eptatretinae</taxon>
        <taxon>Eptatretus</taxon>
    </lineage>
</organism>
<comment type="subcellular location">
    <subcellularLocation>
        <location evidence="1">Cytoplasm</location>
    </subcellularLocation>
</comment>
<dbReference type="Ensembl" id="ENSEBUT00000017168.1">
    <property type="protein sequence ID" value="ENSEBUP00000016592.1"/>
    <property type="gene ID" value="ENSEBUG00000010411.1"/>
</dbReference>